<dbReference type="STRING" id="933084.A0A067P963"/>
<protein>
    <recommendedName>
        <fullName evidence="1">non-specific serine/threonine protein kinase</fullName>
        <ecNumber evidence="1">2.7.11.1</ecNumber>
    </recommendedName>
</protein>
<dbReference type="PANTHER" id="PTHR24361:SF433">
    <property type="entry name" value="PROTEIN KINASE DOMAIN-CONTAINING PROTEIN"/>
    <property type="match status" value="1"/>
</dbReference>
<dbReference type="Pfam" id="PF00069">
    <property type="entry name" value="Pkinase"/>
    <property type="match status" value="1"/>
</dbReference>
<evidence type="ECO:0000256" key="2">
    <source>
        <dbReference type="ARBA" id="ARBA00022527"/>
    </source>
</evidence>
<organism evidence="10 11">
    <name type="scientific">Jaapia argillacea MUCL 33604</name>
    <dbReference type="NCBI Taxonomy" id="933084"/>
    <lineage>
        <taxon>Eukaryota</taxon>
        <taxon>Fungi</taxon>
        <taxon>Dikarya</taxon>
        <taxon>Basidiomycota</taxon>
        <taxon>Agaricomycotina</taxon>
        <taxon>Agaricomycetes</taxon>
        <taxon>Agaricomycetidae</taxon>
        <taxon>Jaapiales</taxon>
        <taxon>Jaapiaceae</taxon>
        <taxon>Jaapia</taxon>
    </lineage>
</organism>
<dbReference type="OrthoDB" id="5966500at2759"/>
<dbReference type="Gene3D" id="1.10.510.10">
    <property type="entry name" value="Transferase(Phosphotransferase) domain 1"/>
    <property type="match status" value="1"/>
</dbReference>
<dbReference type="InterPro" id="IPR000719">
    <property type="entry name" value="Prot_kinase_dom"/>
</dbReference>
<name>A0A067P963_9AGAM</name>
<dbReference type="InterPro" id="IPR053235">
    <property type="entry name" value="Ser_Thr_kinase"/>
</dbReference>
<keyword evidence="3" id="KW-0808">Transferase</keyword>
<evidence type="ECO:0000256" key="6">
    <source>
        <dbReference type="ARBA" id="ARBA00022840"/>
    </source>
</evidence>
<evidence type="ECO:0000256" key="5">
    <source>
        <dbReference type="ARBA" id="ARBA00022777"/>
    </source>
</evidence>
<sequence length="274" mass="30420">MGAFSGIYIVDVTLDDRAKKVAIKMYRTSEGGENRGEMNGHARRERNMYELHLNHKNIAEVFGFATIGSAPAIVMKWYINGDIVDYIRRNPDVLRLPLITDIIEGLTYLHALTPPIVHGDLKADGHAVLSDFGSARILDQTEPDVANWGSTVRWMAPERINPLPLAGDDQRGPPTKESDAYALAGTLAEVITSKVPFQFCHYDFLVATMIARGACPYTEDSFFNADIPDGAGKSKELRRILRPFWSVDPAERPSVIELQASLQCDALSALEEHH</sequence>
<dbReference type="EC" id="2.7.11.1" evidence="1"/>
<evidence type="ECO:0000256" key="7">
    <source>
        <dbReference type="ARBA" id="ARBA00047899"/>
    </source>
</evidence>
<evidence type="ECO:0000256" key="8">
    <source>
        <dbReference type="ARBA" id="ARBA00048679"/>
    </source>
</evidence>
<feature type="domain" description="Protein kinase" evidence="9">
    <location>
        <begin position="1"/>
        <end position="274"/>
    </location>
</feature>
<keyword evidence="11" id="KW-1185">Reference proteome</keyword>
<evidence type="ECO:0000256" key="4">
    <source>
        <dbReference type="ARBA" id="ARBA00022741"/>
    </source>
</evidence>
<evidence type="ECO:0000256" key="1">
    <source>
        <dbReference type="ARBA" id="ARBA00012513"/>
    </source>
</evidence>
<dbReference type="GO" id="GO:0004674">
    <property type="term" value="F:protein serine/threonine kinase activity"/>
    <property type="evidence" value="ECO:0007669"/>
    <property type="project" value="UniProtKB-KW"/>
</dbReference>
<dbReference type="HOGENOM" id="CLU_000288_7_18_1"/>
<evidence type="ECO:0000259" key="9">
    <source>
        <dbReference type="PROSITE" id="PS50011"/>
    </source>
</evidence>
<evidence type="ECO:0000313" key="10">
    <source>
        <dbReference type="EMBL" id="KDQ51324.1"/>
    </source>
</evidence>
<dbReference type="GO" id="GO:0005737">
    <property type="term" value="C:cytoplasm"/>
    <property type="evidence" value="ECO:0007669"/>
    <property type="project" value="TreeGrafter"/>
</dbReference>
<comment type="catalytic activity">
    <reaction evidence="7">
        <text>L-threonyl-[protein] + ATP = O-phospho-L-threonyl-[protein] + ADP + H(+)</text>
        <dbReference type="Rhea" id="RHEA:46608"/>
        <dbReference type="Rhea" id="RHEA-COMP:11060"/>
        <dbReference type="Rhea" id="RHEA-COMP:11605"/>
        <dbReference type="ChEBI" id="CHEBI:15378"/>
        <dbReference type="ChEBI" id="CHEBI:30013"/>
        <dbReference type="ChEBI" id="CHEBI:30616"/>
        <dbReference type="ChEBI" id="CHEBI:61977"/>
        <dbReference type="ChEBI" id="CHEBI:456216"/>
        <dbReference type="EC" id="2.7.11.1"/>
    </reaction>
</comment>
<dbReference type="AlphaFoldDB" id="A0A067P963"/>
<dbReference type="Proteomes" id="UP000027265">
    <property type="component" value="Unassembled WGS sequence"/>
</dbReference>
<keyword evidence="2" id="KW-0723">Serine/threonine-protein kinase</keyword>
<dbReference type="PANTHER" id="PTHR24361">
    <property type="entry name" value="MITOGEN-ACTIVATED KINASE KINASE KINASE"/>
    <property type="match status" value="1"/>
</dbReference>
<gene>
    <name evidence="10" type="ORF">JAAARDRAFT_199160</name>
</gene>
<keyword evidence="4" id="KW-0547">Nucleotide-binding</keyword>
<proteinExistence type="predicted"/>
<evidence type="ECO:0000313" key="11">
    <source>
        <dbReference type="Proteomes" id="UP000027265"/>
    </source>
</evidence>
<dbReference type="EMBL" id="KL197749">
    <property type="protein sequence ID" value="KDQ51324.1"/>
    <property type="molecule type" value="Genomic_DNA"/>
</dbReference>
<evidence type="ECO:0000256" key="3">
    <source>
        <dbReference type="ARBA" id="ARBA00022679"/>
    </source>
</evidence>
<comment type="catalytic activity">
    <reaction evidence="8">
        <text>L-seryl-[protein] + ATP = O-phospho-L-seryl-[protein] + ADP + H(+)</text>
        <dbReference type="Rhea" id="RHEA:17989"/>
        <dbReference type="Rhea" id="RHEA-COMP:9863"/>
        <dbReference type="Rhea" id="RHEA-COMP:11604"/>
        <dbReference type="ChEBI" id="CHEBI:15378"/>
        <dbReference type="ChEBI" id="CHEBI:29999"/>
        <dbReference type="ChEBI" id="CHEBI:30616"/>
        <dbReference type="ChEBI" id="CHEBI:83421"/>
        <dbReference type="ChEBI" id="CHEBI:456216"/>
        <dbReference type="EC" id="2.7.11.1"/>
    </reaction>
</comment>
<accession>A0A067P963</accession>
<keyword evidence="6" id="KW-0067">ATP-binding</keyword>
<dbReference type="GO" id="GO:0005524">
    <property type="term" value="F:ATP binding"/>
    <property type="evidence" value="ECO:0007669"/>
    <property type="project" value="UniProtKB-KW"/>
</dbReference>
<reference evidence="11" key="1">
    <citation type="journal article" date="2014" name="Proc. Natl. Acad. Sci. U.S.A.">
        <title>Extensive sampling of basidiomycete genomes demonstrates inadequacy of the white-rot/brown-rot paradigm for wood decay fungi.</title>
        <authorList>
            <person name="Riley R."/>
            <person name="Salamov A.A."/>
            <person name="Brown D.W."/>
            <person name="Nagy L.G."/>
            <person name="Floudas D."/>
            <person name="Held B.W."/>
            <person name="Levasseur A."/>
            <person name="Lombard V."/>
            <person name="Morin E."/>
            <person name="Otillar R."/>
            <person name="Lindquist E.A."/>
            <person name="Sun H."/>
            <person name="LaButti K.M."/>
            <person name="Schmutz J."/>
            <person name="Jabbour D."/>
            <person name="Luo H."/>
            <person name="Baker S.E."/>
            <person name="Pisabarro A.G."/>
            <person name="Walton J.D."/>
            <person name="Blanchette R.A."/>
            <person name="Henrissat B."/>
            <person name="Martin F."/>
            <person name="Cullen D."/>
            <person name="Hibbett D.S."/>
            <person name="Grigoriev I.V."/>
        </authorList>
    </citation>
    <scope>NUCLEOTIDE SEQUENCE [LARGE SCALE GENOMIC DNA]</scope>
    <source>
        <strain evidence="11">MUCL 33604</strain>
    </source>
</reference>
<dbReference type="PROSITE" id="PS50011">
    <property type="entry name" value="PROTEIN_KINASE_DOM"/>
    <property type="match status" value="1"/>
</dbReference>
<dbReference type="InterPro" id="IPR011009">
    <property type="entry name" value="Kinase-like_dom_sf"/>
</dbReference>
<dbReference type="SUPFAM" id="SSF56112">
    <property type="entry name" value="Protein kinase-like (PK-like)"/>
    <property type="match status" value="1"/>
</dbReference>
<keyword evidence="5" id="KW-0418">Kinase</keyword>
<dbReference type="InParanoid" id="A0A067P963"/>